<protein>
    <recommendedName>
        <fullName evidence="5">ABC transporter domain-containing protein</fullName>
    </recommendedName>
</protein>
<proteinExistence type="inferred from homology"/>
<dbReference type="STRING" id="121719.APZ00_05975"/>
<dbReference type="InterPro" id="IPR003593">
    <property type="entry name" value="AAA+_ATPase"/>
</dbReference>
<dbReference type="SUPFAM" id="SSF52540">
    <property type="entry name" value="P-loop containing nucleoside triphosphate hydrolases"/>
    <property type="match status" value="1"/>
</dbReference>
<name>A0A0U3Q281_9HYPH</name>
<dbReference type="Proteomes" id="UP000064921">
    <property type="component" value="Chromosome"/>
</dbReference>
<dbReference type="Gene3D" id="3.40.50.300">
    <property type="entry name" value="P-loop containing nucleotide triphosphate hydrolases"/>
    <property type="match status" value="1"/>
</dbReference>
<dbReference type="InterPro" id="IPR017871">
    <property type="entry name" value="ABC_transporter-like_CS"/>
</dbReference>
<dbReference type="AlphaFoldDB" id="A0A0U3Q281"/>
<dbReference type="PROSITE" id="PS00211">
    <property type="entry name" value="ABC_TRANSPORTER_1"/>
    <property type="match status" value="1"/>
</dbReference>
<dbReference type="InterPro" id="IPR015860">
    <property type="entry name" value="ABC_transpr_TagH-like"/>
</dbReference>
<dbReference type="GO" id="GO:0140359">
    <property type="term" value="F:ABC-type transporter activity"/>
    <property type="evidence" value="ECO:0007669"/>
    <property type="project" value="InterPro"/>
</dbReference>
<dbReference type="RefSeq" id="WP_058898347.1">
    <property type="nucleotide sequence ID" value="NZ_CP013068.1"/>
</dbReference>
<evidence type="ECO:0000256" key="3">
    <source>
        <dbReference type="ARBA" id="ARBA00022741"/>
    </source>
</evidence>
<evidence type="ECO:0000313" key="7">
    <source>
        <dbReference type="Proteomes" id="UP000064921"/>
    </source>
</evidence>
<evidence type="ECO:0000256" key="1">
    <source>
        <dbReference type="ARBA" id="ARBA00005417"/>
    </source>
</evidence>
<dbReference type="InterPro" id="IPR003439">
    <property type="entry name" value="ABC_transporter-like_ATP-bd"/>
</dbReference>
<sequence length="423" mass="45959">MAPIISVNGIGKKYRLNGSGPAHDTLRDMLASLVSRKRPEPAAETAPAGPREFWALKDVSFDVNEGEVVGIVGRNGAGKSTLLKILSRITTPTAGEAILNGRVGSLLEVGTGFHPELTGRENVYFNGTILGLRKHEIKARFDEIVAFSGIEAFIDTPIKRYSSGMKMRLAFSVAAHLEPEIMIIDEVLAVGDVDFQNKCLGKMRDVASAGRTVLFVSHNMNAVMQLCSRIVWLERGQLKADSRDVHETCGRYLLGEDGKLQGSHDAEVHGALDCDFFSLKSFRLVGAGGATLDHPVPGSSDVGVEICVDIHRLSPLLNFGCVVIDEHGQHVLWSATTDTAAENWPELKIGRNVIRTHIPGHLLNEGRYRVDLFASLHGQGWFSEPGNTPVGVFLQVSGGLSESPYWRSRRPGAIAPVLDWVAN</sequence>
<keyword evidence="3" id="KW-0547">Nucleotide-binding</keyword>
<evidence type="ECO:0000256" key="4">
    <source>
        <dbReference type="ARBA" id="ARBA00022840"/>
    </source>
</evidence>
<keyword evidence="4" id="KW-0067">ATP-binding</keyword>
<evidence type="ECO:0000256" key="2">
    <source>
        <dbReference type="ARBA" id="ARBA00022448"/>
    </source>
</evidence>
<dbReference type="EMBL" id="CP013068">
    <property type="protein sequence ID" value="ALV26681.1"/>
    <property type="molecule type" value="Genomic_DNA"/>
</dbReference>
<evidence type="ECO:0000313" key="6">
    <source>
        <dbReference type="EMBL" id="ALV26681.1"/>
    </source>
</evidence>
<dbReference type="GO" id="GO:0016887">
    <property type="term" value="F:ATP hydrolysis activity"/>
    <property type="evidence" value="ECO:0007669"/>
    <property type="project" value="InterPro"/>
</dbReference>
<keyword evidence="7" id="KW-1185">Reference proteome</keyword>
<dbReference type="PROSITE" id="PS50893">
    <property type="entry name" value="ABC_TRANSPORTER_2"/>
    <property type="match status" value="1"/>
</dbReference>
<comment type="similarity">
    <text evidence="1">Belongs to the ABC transporter superfamily.</text>
</comment>
<dbReference type="PANTHER" id="PTHR46743:SF2">
    <property type="entry name" value="TEICHOIC ACIDS EXPORT ATP-BINDING PROTEIN TAGH"/>
    <property type="match status" value="1"/>
</dbReference>
<keyword evidence="2" id="KW-0813">Transport</keyword>
<dbReference type="GO" id="GO:0016020">
    <property type="term" value="C:membrane"/>
    <property type="evidence" value="ECO:0007669"/>
    <property type="project" value="InterPro"/>
</dbReference>
<dbReference type="CDD" id="cd03220">
    <property type="entry name" value="ABC_KpsT_Wzt"/>
    <property type="match status" value="1"/>
</dbReference>
<feature type="domain" description="ABC transporter" evidence="5">
    <location>
        <begin position="37"/>
        <end position="260"/>
    </location>
</feature>
<dbReference type="InterPro" id="IPR027417">
    <property type="entry name" value="P-loop_NTPase"/>
</dbReference>
<dbReference type="PANTHER" id="PTHR46743">
    <property type="entry name" value="TEICHOIC ACIDS EXPORT ATP-BINDING PROTEIN TAGH"/>
    <property type="match status" value="1"/>
</dbReference>
<reference evidence="6 7" key="1">
    <citation type="submission" date="2015-10" db="EMBL/GenBank/DDBJ databases">
        <title>The world's first case of liver abscess caused by Pannonibacter phragmitetus.</title>
        <authorList>
            <person name="Ming D."/>
            <person name="Wang M."/>
            <person name="Zhou Y."/>
            <person name="Jiang T."/>
            <person name="Hu S."/>
        </authorList>
    </citation>
    <scope>NUCLEOTIDE SEQUENCE [LARGE SCALE GENOMIC DNA]</scope>
    <source>
        <strain evidence="6 7">31801</strain>
    </source>
</reference>
<accession>A0A0U3Q281</accession>
<gene>
    <name evidence="6" type="ORF">APZ00_05975</name>
</gene>
<organism evidence="6 7">
    <name type="scientific">Pannonibacter phragmitetus</name>
    <dbReference type="NCBI Taxonomy" id="121719"/>
    <lineage>
        <taxon>Bacteria</taxon>
        <taxon>Pseudomonadati</taxon>
        <taxon>Pseudomonadota</taxon>
        <taxon>Alphaproteobacteria</taxon>
        <taxon>Hyphomicrobiales</taxon>
        <taxon>Stappiaceae</taxon>
        <taxon>Pannonibacter</taxon>
    </lineage>
</organism>
<dbReference type="Pfam" id="PF00005">
    <property type="entry name" value="ABC_tran"/>
    <property type="match status" value="1"/>
</dbReference>
<evidence type="ECO:0000259" key="5">
    <source>
        <dbReference type="PROSITE" id="PS50893"/>
    </source>
</evidence>
<dbReference type="KEGG" id="pphr:APZ00_05975"/>
<dbReference type="GO" id="GO:0005524">
    <property type="term" value="F:ATP binding"/>
    <property type="evidence" value="ECO:0007669"/>
    <property type="project" value="UniProtKB-KW"/>
</dbReference>
<dbReference type="SMART" id="SM00382">
    <property type="entry name" value="AAA"/>
    <property type="match status" value="1"/>
</dbReference>
<dbReference type="InterPro" id="IPR050683">
    <property type="entry name" value="Bact_Polysacc_Export_ATP-bd"/>
</dbReference>